<dbReference type="GO" id="GO:0004760">
    <property type="term" value="F:L-serine-pyruvate transaminase activity"/>
    <property type="evidence" value="ECO:0007669"/>
    <property type="project" value="TreeGrafter"/>
</dbReference>
<evidence type="ECO:0000256" key="5">
    <source>
        <dbReference type="ARBA" id="ARBA00022679"/>
    </source>
</evidence>
<keyword evidence="6 8" id="KW-0663">Pyridoxal phosphate</keyword>
<evidence type="ECO:0000256" key="7">
    <source>
        <dbReference type="PIRSR" id="PIRSR000524-1"/>
    </source>
</evidence>
<feature type="domain" description="Aminotransferase class V" evidence="9">
    <location>
        <begin position="96"/>
        <end position="167"/>
    </location>
</feature>
<evidence type="ECO:0000256" key="2">
    <source>
        <dbReference type="ARBA" id="ARBA00009236"/>
    </source>
</evidence>
<dbReference type="Gene3D" id="3.90.1150.10">
    <property type="entry name" value="Aspartate Aminotransferase, domain 1"/>
    <property type="match status" value="1"/>
</dbReference>
<dbReference type="GO" id="GO:0005777">
    <property type="term" value="C:peroxisome"/>
    <property type="evidence" value="ECO:0007669"/>
    <property type="project" value="TreeGrafter"/>
</dbReference>
<evidence type="ECO:0000313" key="10">
    <source>
        <dbReference type="EMBL" id="KAF7727992.1"/>
    </source>
</evidence>
<dbReference type="EC" id="2.6.1.44" evidence="3"/>
<protein>
    <recommendedName>
        <fullName evidence="3">alanine--glyoxylate transaminase</fullName>
        <ecNumber evidence="3">2.6.1.44</ecNumber>
    </recommendedName>
</protein>
<name>A0A8H7BUS2_9FUNG</name>
<keyword evidence="4" id="KW-0032">Aminotransferase</keyword>
<keyword evidence="5" id="KW-0808">Transferase</keyword>
<dbReference type="OrthoDB" id="7403325at2759"/>
<dbReference type="InterPro" id="IPR015424">
    <property type="entry name" value="PyrdxlP-dep_Trfase"/>
</dbReference>
<dbReference type="EMBL" id="JABAYA010000045">
    <property type="protein sequence ID" value="KAF7727992.1"/>
    <property type="molecule type" value="Genomic_DNA"/>
</dbReference>
<evidence type="ECO:0000256" key="1">
    <source>
        <dbReference type="ARBA" id="ARBA00001933"/>
    </source>
</evidence>
<feature type="binding site" evidence="7">
    <location>
        <position position="321"/>
    </location>
    <ligand>
        <name>substrate</name>
    </ligand>
</feature>
<evidence type="ECO:0000313" key="11">
    <source>
        <dbReference type="Proteomes" id="UP000605846"/>
    </source>
</evidence>
<dbReference type="PANTHER" id="PTHR21152">
    <property type="entry name" value="AMINOTRANSFERASE CLASS V"/>
    <property type="match status" value="1"/>
</dbReference>
<dbReference type="PIRSF" id="PIRSF000524">
    <property type="entry name" value="SPT"/>
    <property type="match status" value="1"/>
</dbReference>
<dbReference type="InterPro" id="IPR024169">
    <property type="entry name" value="SP_NH2Trfase/AEP_transaminase"/>
</dbReference>
<comment type="similarity">
    <text evidence="2">Belongs to the class-V pyridoxal-phosphate-dependent aminotransferase family.</text>
</comment>
<evidence type="ECO:0000256" key="4">
    <source>
        <dbReference type="ARBA" id="ARBA00022576"/>
    </source>
</evidence>
<accession>A0A8H7BUS2</accession>
<reference evidence="10" key="1">
    <citation type="submission" date="2020-01" db="EMBL/GenBank/DDBJ databases">
        <title>Genome Sequencing of Three Apophysomyces-Like Fungal Strains Confirms a Novel Fungal Genus in the Mucoromycota with divergent Burkholderia-like Endosymbiotic Bacteria.</title>
        <authorList>
            <person name="Stajich J.E."/>
            <person name="Macias A.M."/>
            <person name="Carter-House D."/>
            <person name="Lovett B."/>
            <person name="Kasson L.R."/>
            <person name="Berry K."/>
            <person name="Grigoriev I."/>
            <person name="Chang Y."/>
            <person name="Spatafora J."/>
            <person name="Kasson M.T."/>
        </authorList>
    </citation>
    <scope>NUCLEOTIDE SEQUENCE</scope>
    <source>
        <strain evidence="10">NRRL A-21654</strain>
    </source>
</reference>
<evidence type="ECO:0000256" key="3">
    <source>
        <dbReference type="ARBA" id="ARBA00013049"/>
    </source>
</evidence>
<proteinExistence type="inferred from homology"/>
<dbReference type="GO" id="GO:0019265">
    <property type="term" value="P:glycine biosynthetic process, by transamination of glyoxylate"/>
    <property type="evidence" value="ECO:0007669"/>
    <property type="project" value="TreeGrafter"/>
</dbReference>
<comment type="cofactor">
    <cofactor evidence="1 8">
        <name>pyridoxal 5'-phosphate</name>
        <dbReference type="ChEBI" id="CHEBI:597326"/>
    </cofactor>
</comment>
<dbReference type="InterPro" id="IPR000192">
    <property type="entry name" value="Aminotrans_V_dom"/>
</dbReference>
<dbReference type="InterPro" id="IPR015421">
    <property type="entry name" value="PyrdxlP-dep_Trfase_major"/>
</dbReference>
<dbReference type="Pfam" id="PF00266">
    <property type="entry name" value="Aminotran_5"/>
    <property type="match status" value="1"/>
</dbReference>
<evidence type="ECO:0000256" key="8">
    <source>
        <dbReference type="PIRSR" id="PIRSR000524-50"/>
    </source>
</evidence>
<evidence type="ECO:0000256" key="6">
    <source>
        <dbReference type="ARBA" id="ARBA00022898"/>
    </source>
</evidence>
<sequence>MIPGPTECHEAVLNIMSQPTVSHLDPTAFAPIFGEVIKMMRKVVVTETAQPFIVSGSCSLGWDMLINLLEKGNDVLIINTGYFGDQVAKWFNFVRTGVRADLKRISEVVKSISPDALIAVDGVCSVGVEEMQFDKWHLDVVITGTQKGLSAPPGLCVVVVSQHALNVSKHRKTPVPLYYANWNHWRPSKYSTFISCGSSFVKMTMQNTTVMEAYEAGHVKYFATPSVPLIFALYESLKLATKLPMETRVGIHHQVAANFRKEINAMGLKLMVRREEYAANSVTTVWLPPDISAEQLVSRMAKRGILIGPGVHKDCATKYFRVGHMGISAVETNRKHMTMVLNALRRSFTELGFHVQQMKQNL</sequence>
<keyword evidence="11" id="KW-1185">Reference proteome</keyword>
<feature type="modified residue" description="N6-(pyridoxal phosphate)lysine" evidence="8">
    <location>
        <position position="147"/>
    </location>
</feature>
<organism evidence="10 11">
    <name type="scientific">Apophysomyces ossiformis</name>
    <dbReference type="NCBI Taxonomy" id="679940"/>
    <lineage>
        <taxon>Eukaryota</taxon>
        <taxon>Fungi</taxon>
        <taxon>Fungi incertae sedis</taxon>
        <taxon>Mucoromycota</taxon>
        <taxon>Mucoromycotina</taxon>
        <taxon>Mucoromycetes</taxon>
        <taxon>Mucorales</taxon>
        <taxon>Mucorineae</taxon>
        <taxon>Mucoraceae</taxon>
        <taxon>Apophysomyces</taxon>
    </lineage>
</organism>
<dbReference type="InterPro" id="IPR015422">
    <property type="entry name" value="PyrdxlP-dep_Trfase_small"/>
</dbReference>
<gene>
    <name evidence="10" type="ORF">EC973_006757</name>
</gene>
<dbReference type="AlphaFoldDB" id="A0A8H7BUS2"/>
<dbReference type="GO" id="GO:0008453">
    <property type="term" value="F:alanine-glyoxylate transaminase activity"/>
    <property type="evidence" value="ECO:0007669"/>
    <property type="project" value="UniProtKB-EC"/>
</dbReference>
<dbReference type="Gene3D" id="3.40.640.10">
    <property type="entry name" value="Type I PLP-dependent aspartate aminotransferase-like (Major domain)"/>
    <property type="match status" value="2"/>
</dbReference>
<comment type="caution">
    <text evidence="10">The sequence shown here is derived from an EMBL/GenBank/DDBJ whole genome shotgun (WGS) entry which is preliminary data.</text>
</comment>
<dbReference type="PANTHER" id="PTHR21152:SF24">
    <property type="entry name" value="ALANINE--GLYOXYLATE AMINOTRANSFERASE 1"/>
    <property type="match status" value="1"/>
</dbReference>
<evidence type="ECO:0000259" key="9">
    <source>
        <dbReference type="Pfam" id="PF00266"/>
    </source>
</evidence>
<dbReference type="Proteomes" id="UP000605846">
    <property type="component" value="Unassembled WGS sequence"/>
</dbReference>
<dbReference type="SUPFAM" id="SSF53383">
    <property type="entry name" value="PLP-dependent transferases"/>
    <property type="match status" value="1"/>
</dbReference>